<feature type="binding site" evidence="6">
    <location>
        <position position="100"/>
    </location>
    <ligand>
        <name>a divalent metal cation</name>
        <dbReference type="ChEBI" id="CHEBI:60240"/>
        <label>1</label>
    </ligand>
</feature>
<evidence type="ECO:0000256" key="7">
    <source>
        <dbReference type="RuleBase" id="RU003653"/>
    </source>
</evidence>
<keyword evidence="4 6" id="KW-0479">Metal-binding</keyword>
<dbReference type="RefSeq" id="WP_345515464.1">
    <property type="nucleotide sequence ID" value="NZ_BAAAXD010000031.1"/>
</dbReference>
<organism evidence="9 10">
    <name type="scientific">Streptomyces yanii</name>
    <dbReference type="NCBI Taxonomy" id="78510"/>
    <lineage>
        <taxon>Bacteria</taxon>
        <taxon>Bacillati</taxon>
        <taxon>Actinomycetota</taxon>
        <taxon>Actinomycetes</taxon>
        <taxon>Kitasatosporales</taxon>
        <taxon>Streptomycetaceae</taxon>
        <taxon>Streptomyces</taxon>
    </lineage>
</organism>
<dbReference type="InterPro" id="IPR001714">
    <property type="entry name" value="Pept_M24_MAP"/>
</dbReference>
<dbReference type="Proteomes" id="UP001589710">
    <property type="component" value="Unassembled WGS sequence"/>
</dbReference>
<name>A0ABV5REA7_9ACTN</name>
<reference evidence="9 10" key="1">
    <citation type="submission" date="2024-09" db="EMBL/GenBank/DDBJ databases">
        <authorList>
            <person name="Sun Q."/>
            <person name="Mori K."/>
        </authorList>
    </citation>
    <scope>NUCLEOTIDE SEQUENCE [LARGE SCALE GENOMIC DNA]</scope>
    <source>
        <strain evidence="9 10">JCM 3331</strain>
    </source>
</reference>
<comment type="caution">
    <text evidence="9">The sequence shown here is derived from an EMBL/GenBank/DDBJ whole genome shotgun (WGS) entry which is preliminary data.</text>
</comment>
<feature type="binding site" evidence="6">
    <location>
        <position position="111"/>
    </location>
    <ligand>
        <name>a divalent metal cation</name>
        <dbReference type="ChEBI" id="CHEBI:60240"/>
        <label>1</label>
    </ligand>
</feature>
<keyword evidence="3 6" id="KW-0645">Protease</keyword>
<sequence length="280" mass="29162">MIEILNPTMLTRAKDTGALVADILHALKGRSAVGTNLLDIDRWAKTMIAEAGALSCYVDYAPSFGRGPFGHYICTAVNDAVLHGRPYDYTLADGDLLTLDLAVSKRGVAADAAISFIVGDAQPPGSVAMISATERALAAGIAAAGPGARIGDISHAIGTVLSQAGYAINTEFGGHGIGSTMHQDPHVANAGRPGRGYKLRPGLLLALEPWVMADTAELVTDADGWTLRSATGCRTAHSEHTIAITEDGAEILTLPNRGLRPVGSHVEVSRIQRAGSTADY</sequence>
<keyword evidence="5 6" id="KW-0378">Hydrolase</keyword>
<dbReference type="PRINTS" id="PR00599">
    <property type="entry name" value="MAPEPTIDASE"/>
</dbReference>
<feature type="binding site" evidence="6">
    <location>
        <position position="83"/>
    </location>
    <ligand>
        <name>substrate</name>
    </ligand>
</feature>
<evidence type="ECO:0000256" key="1">
    <source>
        <dbReference type="ARBA" id="ARBA00002521"/>
    </source>
</evidence>
<dbReference type="EC" id="3.4.11.18" evidence="6 7"/>
<comment type="subunit">
    <text evidence="6">Monomer.</text>
</comment>
<dbReference type="InterPro" id="IPR002467">
    <property type="entry name" value="Pept_M24A_MAP1"/>
</dbReference>
<feature type="binding site" evidence="6">
    <location>
        <position position="111"/>
    </location>
    <ligand>
        <name>a divalent metal cation</name>
        <dbReference type="ChEBI" id="CHEBI:60240"/>
        <label>2</label>
        <note>catalytic</note>
    </ligand>
</feature>
<proteinExistence type="inferred from homology"/>
<dbReference type="Pfam" id="PF00557">
    <property type="entry name" value="Peptidase_M24"/>
    <property type="match status" value="1"/>
</dbReference>
<keyword evidence="2 6" id="KW-0031">Aminopeptidase</keyword>
<gene>
    <name evidence="6 9" type="primary">map</name>
    <name evidence="9" type="ORF">ACFFTL_25665</name>
</gene>
<accession>A0ABV5REA7</accession>
<evidence type="ECO:0000256" key="5">
    <source>
        <dbReference type="ARBA" id="ARBA00022801"/>
    </source>
</evidence>
<dbReference type="InterPro" id="IPR000994">
    <property type="entry name" value="Pept_M24"/>
</dbReference>
<feature type="binding site" evidence="6">
    <location>
        <position position="208"/>
    </location>
    <ligand>
        <name>a divalent metal cation</name>
        <dbReference type="ChEBI" id="CHEBI:60240"/>
        <label>2</label>
        <note>catalytic</note>
    </ligand>
</feature>
<evidence type="ECO:0000256" key="4">
    <source>
        <dbReference type="ARBA" id="ARBA00022723"/>
    </source>
</evidence>
<comment type="function">
    <text evidence="1 6">Removes the N-terminal methionine from nascent proteins. The N-terminal methionine is often cleaved when the second residue in the primary sequence is small and uncharged (Met-Ala-, Cys, Gly, Pro, Ser, Thr, or Val). Requires deformylation of the N(alpha)-formylated initiator methionine before it can be hydrolyzed.</text>
</comment>
<evidence type="ECO:0000313" key="9">
    <source>
        <dbReference type="EMBL" id="MFB9575572.1"/>
    </source>
</evidence>
<evidence type="ECO:0000256" key="6">
    <source>
        <dbReference type="HAMAP-Rule" id="MF_01974"/>
    </source>
</evidence>
<dbReference type="NCBIfam" id="TIGR00500">
    <property type="entry name" value="met_pdase_I"/>
    <property type="match status" value="1"/>
</dbReference>
<dbReference type="PANTHER" id="PTHR43330:SF27">
    <property type="entry name" value="METHIONINE AMINOPEPTIDASE"/>
    <property type="match status" value="1"/>
</dbReference>
<comment type="cofactor">
    <cofactor evidence="6">
        <name>Co(2+)</name>
        <dbReference type="ChEBI" id="CHEBI:48828"/>
    </cofactor>
    <cofactor evidence="6">
        <name>Zn(2+)</name>
        <dbReference type="ChEBI" id="CHEBI:29105"/>
    </cofactor>
    <cofactor evidence="6">
        <name>Mn(2+)</name>
        <dbReference type="ChEBI" id="CHEBI:29035"/>
    </cofactor>
    <cofactor evidence="6">
        <name>Fe(2+)</name>
        <dbReference type="ChEBI" id="CHEBI:29033"/>
    </cofactor>
    <text evidence="6">Binds 2 divalent metal cations per subunit. Has a high-affinity and a low affinity metal-binding site. The true nature of the physiological cofactor is under debate. The enzyme is active with cobalt, zinc, manganese or divalent iron ions. Most likely, methionine aminopeptidases function as mononuclear Fe(2+)-metalloproteases under physiological conditions, and the catalytically relevant metal-binding site has been assigned to the histidine-containing high-affinity site.</text>
</comment>
<dbReference type="PANTHER" id="PTHR43330">
    <property type="entry name" value="METHIONINE AMINOPEPTIDASE"/>
    <property type="match status" value="1"/>
</dbReference>
<evidence type="ECO:0000256" key="3">
    <source>
        <dbReference type="ARBA" id="ARBA00022670"/>
    </source>
</evidence>
<evidence type="ECO:0000259" key="8">
    <source>
        <dbReference type="Pfam" id="PF00557"/>
    </source>
</evidence>
<dbReference type="InterPro" id="IPR036005">
    <property type="entry name" value="Creatinase/aminopeptidase-like"/>
</dbReference>
<dbReference type="SUPFAM" id="SSF55920">
    <property type="entry name" value="Creatinase/aminopeptidase"/>
    <property type="match status" value="1"/>
</dbReference>
<dbReference type="GO" id="GO:0004239">
    <property type="term" value="F:initiator methionyl aminopeptidase activity"/>
    <property type="evidence" value="ECO:0007669"/>
    <property type="project" value="UniProtKB-EC"/>
</dbReference>
<dbReference type="HAMAP" id="MF_01974">
    <property type="entry name" value="MetAP_1"/>
    <property type="match status" value="1"/>
</dbReference>
<evidence type="ECO:0000313" key="10">
    <source>
        <dbReference type="Proteomes" id="UP001589710"/>
    </source>
</evidence>
<feature type="binding site" evidence="6">
    <location>
        <position position="239"/>
    </location>
    <ligand>
        <name>a divalent metal cation</name>
        <dbReference type="ChEBI" id="CHEBI:60240"/>
        <label>1</label>
    </ligand>
</feature>
<dbReference type="EMBL" id="JBHMCG010000112">
    <property type="protein sequence ID" value="MFB9575572.1"/>
    <property type="molecule type" value="Genomic_DNA"/>
</dbReference>
<feature type="binding site" evidence="6">
    <location>
        <position position="182"/>
    </location>
    <ligand>
        <name>substrate</name>
    </ligand>
</feature>
<feature type="domain" description="Peptidase M24" evidence="8">
    <location>
        <begin position="15"/>
        <end position="246"/>
    </location>
</feature>
<dbReference type="Gene3D" id="3.90.230.10">
    <property type="entry name" value="Creatinase/methionine aminopeptidase superfamily"/>
    <property type="match status" value="1"/>
</dbReference>
<keyword evidence="10" id="KW-1185">Reference proteome</keyword>
<feature type="binding site" evidence="6">
    <location>
        <position position="175"/>
    </location>
    <ligand>
        <name>a divalent metal cation</name>
        <dbReference type="ChEBI" id="CHEBI:60240"/>
        <label>2</label>
        <note>catalytic</note>
    </ligand>
</feature>
<comment type="catalytic activity">
    <reaction evidence="6 7">
        <text>Release of N-terminal amino acids, preferentially methionine, from peptides and arylamides.</text>
        <dbReference type="EC" id="3.4.11.18"/>
    </reaction>
</comment>
<protein>
    <recommendedName>
        <fullName evidence="6 7">Methionine aminopeptidase</fullName>
        <shortName evidence="6">MAP</shortName>
        <shortName evidence="6">MetAP</shortName>
        <ecNumber evidence="6 7">3.4.11.18</ecNumber>
    </recommendedName>
    <alternativeName>
        <fullName evidence="6">Peptidase M</fullName>
    </alternativeName>
</protein>
<comment type="similarity">
    <text evidence="6">Belongs to the peptidase M24A family. Methionine aminopeptidase type 1 subfamily.</text>
</comment>
<evidence type="ECO:0000256" key="2">
    <source>
        <dbReference type="ARBA" id="ARBA00022438"/>
    </source>
</evidence>
<feature type="binding site" evidence="6">
    <location>
        <position position="239"/>
    </location>
    <ligand>
        <name>a divalent metal cation</name>
        <dbReference type="ChEBI" id="CHEBI:60240"/>
        <label>2</label>
        <note>catalytic</note>
    </ligand>
</feature>